<keyword evidence="2" id="KW-0694">RNA-binding</keyword>
<evidence type="ECO:0000256" key="2">
    <source>
        <dbReference type="HAMAP-Rule" id="MF_01539"/>
    </source>
</evidence>
<name>A0ABR8YQT2_9CLOT</name>
<keyword evidence="2" id="KW-0963">Cytoplasm</keyword>
<comment type="function">
    <text evidence="2">Catalyzes the formation of N(4)-acetylcytidine (ac(4)C) at the wobble position of elongator tRNA(Met), using acetate and ATP as substrates. First activates an acetate ion to form acetyladenylate (Ac-AMP) and then transfers the acetyl group to tRNA to form ac(4)C34.</text>
</comment>
<dbReference type="Gene3D" id="3.40.50.620">
    <property type="entry name" value="HUPs"/>
    <property type="match status" value="1"/>
</dbReference>
<feature type="binding site" evidence="2">
    <location>
        <position position="194"/>
    </location>
    <ligand>
        <name>ATP</name>
        <dbReference type="ChEBI" id="CHEBI:30616"/>
    </ligand>
</feature>
<dbReference type="PANTHER" id="PTHR37825:SF1">
    <property type="entry name" value="TRNA(MET) CYTIDINE ACETATE LIGASE"/>
    <property type="match status" value="1"/>
</dbReference>
<gene>
    <name evidence="2" type="primary">tmcAL</name>
    <name evidence="3" type="ORF">H9637_05915</name>
</gene>
<evidence type="ECO:0000256" key="1">
    <source>
        <dbReference type="ARBA" id="ARBA00022694"/>
    </source>
</evidence>
<comment type="subcellular location">
    <subcellularLocation>
        <location evidence="2">Cytoplasm</location>
    </subcellularLocation>
</comment>
<dbReference type="EC" id="6.3.4.-" evidence="2"/>
<dbReference type="Pfam" id="PF05636">
    <property type="entry name" value="HIGH_NTase1"/>
    <property type="match status" value="1"/>
</dbReference>
<keyword evidence="2" id="KW-0547">Nucleotide-binding</keyword>
<dbReference type="NCBIfam" id="NF010191">
    <property type="entry name" value="PRK13670.1"/>
    <property type="match status" value="1"/>
</dbReference>
<keyword evidence="2" id="KW-0436">Ligase</keyword>
<proteinExistence type="inferred from homology"/>
<comment type="similarity">
    <text evidence="2">Belongs to the TmcAL family.</text>
</comment>
<feature type="binding site" evidence="2">
    <location>
        <begin position="7"/>
        <end position="20"/>
    </location>
    <ligand>
        <name>ATP</name>
        <dbReference type="ChEBI" id="CHEBI:30616"/>
    </ligand>
</feature>
<feature type="binding site" evidence="2">
    <location>
        <position position="169"/>
    </location>
    <ligand>
        <name>ATP</name>
        <dbReference type="ChEBI" id="CHEBI:30616"/>
    </ligand>
</feature>
<dbReference type="InterPro" id="IPR008513">
    <property type="entry name" value="tRNA(Met)_cyd_acetate_ligase"/>
</dbReference>
<dbReference type="EMBL" id="JACSQB010000040">
    <property type="protein sequence ID" value="MBD8046581.1"/>
    <property type="molecule type" value="Genomic_DNA"/>
</dbReference>
<sequence length="405" mass="46413">MKVCGIIVEYNPLHNGHIYHINKSRELTNCDVLIAVLSGNFNQRGIPSIVDKYNKTQMALDSGVDLIFELPSLYSVSSAEFFAFGAISLLNSLSVVDSICFGSEHGDVDILMEISKTLAKEPEDFKKILKENLQNGTLYPTARSQALLYYLQKKNHNIDDLEKILNSSNNILGIEYIKSLLKLKSTIKPYTIKREGASYNSTALNPVFSSATSIREFIKSKEPIDNLKCHIPPSVFNHLKKLQSENYNFTFDKSMFPYIKYKSFLDKNSLEKIPDVSEGLHNRIYNSICESNNYDEIIEKIKSKRYTRTRISRILCQYFIGFENFPSNDLRRNPCSYARVLGFNEKGKSILKSIKNNSDIPLYTKLPKTLNDTLKLELQASRTYSLLNKNYRYNEDYLTSPLKKS</sequence>
<dbReference type="HAMAP" id="MF_01539">
    <property type="entry name" value="TmcAL"/>
    <property type="match status" value="1"/>
</dbReference>
<dbReference type="RefSeq" id="WP_191739553.1">
    <property type="nucleotide sequence ID" value="NZ_JACSQB010000040.1"/>
</dbReference>
<accession>A0ABR8YQT2</accession>
<comment type="catalytic activity">
    <reaction evidence="2">
        <text>cytidine(34) in elongator tRNA(Met) + acetate + ATP = N(4)-acetylcytidine(34) in elongator tRNA(Met) + AMP + diphosphate</text>
        <dbReference type="Rhea" id="RHEA:58144"/>
        <dbReference type="Rhea" id="RHEA-COMP:10693"/>
        <dbReference type="Rhea" id="RHEA-COMP:10694"/>
        <dbReference type="ChEBI" id="CHEBI:30089"/>
        <dbReference type="ChEBI" id="CHEBI:30616"/>
        <dbReference type="ChEBI" id="CHEBI:33019"/>
        <dbReference type="ChEBI" id="CHEBI:74900"/>
        <dbReference type="ChEBI" id="CHEBI:82748"/>
        <dbReference type="ChEBI" id="CHEBI:456215"/>
    </reaction>
</comment>
<dbReference type="Proteomes" id="UP000627166">
    <property type="component" value="Unassembled WGS sequence"/>
</dbReference>
<protein>
    <recommendedName>
        <fullName evidence="2">tRNA(Met) cytidine acetate ligase</fullName>
        <ecNumber evidence="2">6.3.4.-</ecNumber>
    </recommendedName>
</protein>
<comment type="caution">
    <text evidence="2">Lacks conserved residue(s) required for the propagation of feature annotation.</text>
</comment>
<organism evidence="3 4">
    <name type="scientific">Clostridium faecium</name>
    <dbReference type="NCBI Taxonomy" id="2762223"/>
    <lineage>
        <taxon>Bacteria</taxon>
        <taxon>Bacillati</taxon>
        <taxon>Bacillota</taxon>
        <taxon>Clostridia</taxon>
        <taxon>Eubacteriales</taxon>
        <taxon>Clostridiaceae</taxon>
        <taxon>Clostridium</taxon>
    </lineage>
</organism>
<evidence type="ECO:0000313" key="4">
    <source>
        <dbReference type="Proteomes" id="UP000627166"/>
    </source>
</evidence>
<dbReference type="SUPFAM" id="SSF52374">
    <property type="entry name" value="Nucleotidylyl transferase"/>
    <property type="match status" value="1"/>
</dbReference>
<evidence type="ECO:0000313" key="3">
    <source>
        <dbReference type="EMBL" id="MBD8046581.1"/>
    </source>
</evidence>
<feature type="binding site" evidence="2">
    <location>
        <position position="102"/>
    </location>
    <ligand>
        <name>ATP</name>
        <dbReference type="ChEBI" id="CHEBI:30616"/>
    </ligand>
</feature>
<comment type="caution">
    <text evidence="3">The sequence shown here is derived from an EMBL/GenBank/DDBJ whole genome shotgun (WGS) entry which is preliminary data.</text>
</comment>
<keyword evidence="2" id="KW-0820">tRNA-binding</keyword>
<keyword evidence="4" id="KW-1185">Reference proteome</keyword>
<reference evidence="3 4" key="1">
    <citation type="submission" date="2020-08" db="EMBL/GenBank/DDBJ databases">
        <title>A Genomic Blueprint of the Chicken Gut Microbiome.</title>
        <authorList>
            <person name="Gilroy R."/>
            <person name="Ravi A."/>
            <person name="Getino M."/>
            <person name="Pursley I."/>
            <person name="Horton D.L."/>
            <person name="Alikhan N.-F."/>
            <person name="Baker D."/>
            <person name="Gharbi K."/>
            <person name="Hall N."/>
            <person name="Watson M."/>
            <person name="Adriaenssens E.M."/>
            <person name="Foster-Nyarko E."/>
            <person name="Jarju S."/>
            <person name="Secka A."/>
            <person name="Antonio M."/>
            <person name="Oren A."/>
            <person name="Chaudhuri R."/>
            <person name="La Ragione R.M."/>
            <person name="Hildebrand F."/>
            <person name="Pallen M.J."/>
        </authorList>
    </citation>
    <scope>NUCLEOTIDE SEQUENCE [LARGE SCALE GENOMIC DNA]</scope>
    <source>
        <strain evidence="3 4">N37</strain>
    </source>
</reference>
<dbReference type="InterPro" id="IPR014729">
    <property type="entry name" value="Rossmann-like_a/b/a_fold"/>
</dbReference>
<keyword evidence="2" id="KW-0067">ATP-binding</keyword>
<keyword evidence="1 2" id="KW-0819">tRNA processing</keyword>
<dbReference type="PANTHER" id="PTHR37825">
    <property type="entry name" value="TRNA(MET) CYTIDINE ACETATE LIGASE"/>
    <property type="match status" value="1"/>
</dbReference>